<evidence type="ECO:0008006" key="3">
    <source>
        <dbReference type="Google" id="ProtNLM"/>
    </source>
</evidence>
<proteinExistence type="predicted"/>
<accession>A0A1M6D7I6</accession>
<name>A0A1M6D7I6_9FIRM</name>
<evidence type="ECO:0000313" key="2">
    <source>
        <dbReference type="Proteomes" id="UP000184052"/>
    </source>
</evidence>
<gene>
    <name evidence="1" type="ORF">SAMN02745751_00810</name>
</gene>
<keyword evidence="2" id="KW-1185">Reference proteome</keyword>
<organism evidence="1 2">
    <name type="scientific">Dethiosulfatibacter aminovorans DSM 17477</name>
    <dbReference type="NCBI Taxonomy" id="1121476"/>
    <lineage>
        <taxon>Bacteria</taxon>
        <taxon>Bacillati</taxon>
        <taxon>Bacillota</taxon>
        <taxon>Tissierellia</taxon>
        <taxon>Dethiosulfatibacter</taxon>
    </lineage>
</organism>
<dbReference type="RefSeq" id="WP_139257928.1">
    <property type="nucleotide sequence ID" value="NZ_FQZL01000006.1"/>
</dbReference>
<dbReference type="GO" id="GO:0030420">
    <property type="term" value="P:establishment of competence for transformation"/>
    <property type="evidence" value="ECO:0007669"/>
    <property type="project" value="InterPro"/>
</dbReference>
<sequence length="158" mass="18635">MEKNDRKDRKEINYDDVVALVPKYEKDIGDCTEVHTKDGNHFLEMKNVKACVDRMADYYCTNLKANRRVYGTMLNIKNKVPYIFSDKHVMVHFKARNPRCKRDGANGCFDVYYFNGFVREDGCEYVALKNGDRLKLEQTVESCKKYVNYGNLLKYEKR</sequence>
<dbReference type="EMBL" id="FQZL01000006">
    <property type="protein sequence ID" value="SHI69187.1"/>
    <property type="molecule type" value="Genomic_DNA"/>
</dbReference>
<dbReference type="Proteomes" id="UP000184052">
    <property type="component" value="Unassembled WGS sequence"/>
</dbReference>
<dbReference type="Pfam" id="PF06338">
    <property type="entry name" value="ComK"/>
    <property type="match status" value="1"/>
</dbReference>
<dbReference type="OrthoDB" id="2374476at2"/>
<dbReference type="STRING" id="1121476.SAMN02745751_00810"/>
<dbReference type="InterPro" id="IPR010461">
    <property type="entry name" value="ComK"/>
</dbReference>
<reference evidence="1 2" key="1">
    <citation type="submission" date="2016-11" db="EMBL/GenBank/DDBJ databases">
        <authorList>
            <person name="Jaros S."/>
            <person name="Januszkiewicz K."/>
            <person name="Wedrychowicz H."/>
        </authorList>
    </citation>
    <scope>NUCLEOTIDE SEQUENCE [LARGE SCALE GENOMIC DNA]</scope>
    <source>
        <strain evidence="1 2">DSM 17477</strain>
    </source>
</reference>
<protein>
    <recommendedName>
        <fullName evidence="3">ComK protein</fullName>
    </recommendedName>
</protein>
<dbReference type="AlphaFoldDB" id="A0A1M6D7I6"/>
<evidence type="ECO:0000313" key="1">
    <source>
        <dbReference type="EMBL" id="SHI69187.1"/>
    </source>
</evidence>